<accession>A0A414PRH1</accession>
<dbReference type="Proteomes" id="UP000284676">
    <property type="component" value="Unassembled WGS sequence"/>
</dbReference>
<dbReference type="InterPro" id="IPR013749">
    <property type="entry name" value="PM/HMP-P_kinase-1"/>
</dbReference>
<evidence type="ECO:0000259" key="7">
    <source>
        <dbReference type="Pfam" id="PF08543"/>
    </source>
</evidence>
<dbReference type="GO" id="GO:0005524">
    <property type="term" value="F:ATP binding"/>
    <property type="evidence" value="ECO:0007669"/>
    <property type="project" value="UniProtKB-KW"/>
</dbReference>
<dbReference type="PANTHER" id="PTHR20858">
    <property type="entry name" value="PHOSPHOMETHYLPYRIMIDINE KINASE"/>
    <property type="match status" value="1"/>
</dbReference>
<organism evidence="8 9">
    <name type="scientific">Fusobacterium mortiferum</name>
    <dbReference type="NCBI Taxonomy" id="850"/>
    <lineage>
        <taxon>Bacteria</taxon>
        <taxon>Fusobacteriati</taxon>
        <taxon>Fusobacteriota</taxon>
        <taxon>Fusobacteriia</taxon>
        <taxon>Fusobacteriales</taxon>
        <taxon>Fusobacteriaceae</taxon>
        <taxon>Fusobacterium</taxon>
    </lineage>
</organism>
<protein>
    <recommendedName>
        <fullName evidence="2">hydroxymethylpyrimidine kinase</fullName>
        <ecNumber evidence="2">2.7.1.49</ecNumber>
    </recommendedName>
</protein>
<evidence type="ECO:0000313" key="8">
    <source>
        <dbReference type="EMBL" id="RHF71102.1"/>
    </source>
</evidence>
<dbReference type="EC" id="2.7.1.49" evidence="2"/>
<evidence type="ECO:0000256" key="1">
    <source>
        <dbReference type="ARBA" id="ARBA00004948"/>
    </source>
</evidence>
<dbReference type="Gene3D" id="3.40.1190.20">
    <property type="match status" value="1"/>
</dbReference>
<dbReference type="Pfam" id="PF08543">
    <property type="entry name" value="Phos_pyr_kin"/>
    <property type="match status" value="1"/>
</dbReference>
<name>A0A414PRH1_FUSMR</name>
<dbReference type="SUPFAM" id="SSF53613">
    <property type="entry name" value="Ribokinase-like"/>
    <property type="match status" value="1"/>
</dbReference>
<proteinExistence type="predicted"/>
<evidence type="ECO:0000256" key="4">
    <source>
        <dbReference type="ARBA" id="ARBA00022741"/>
    </source>
</evidence>
<evidence type="ECO:0000313" key="9">
    <source>
        <dbReference type="Proteomes" id="UP000284676"/>
    </source>
</evidence>
<sequence>MKKVLTIAGSDSCGGAGIQADLKAMSAVGVYGMSVITAVTAQNTMGVFAIQDISKEVIEKQIEVIYEDIEVSSVKVGMLSSCEIIDSVEKMLLKYKAKNIVLDPVIFSKSNFKLLQDDAVERLKRFLRIVDLTTPNIPEAEILSGMKITNKEEMILAGKKIKELGVKNVLVKGGSRVADCLDIFIGEDGNIIELQGEMTVTNNTHGTGCTLSSAIASYMGKDYSIEESVRLGKNYITQAIKNSFAIGHGVGPVGHFVELYKKAGVDYE</sequence>
<evidence type="ECO:0000256" key="3">
    <source>
        <dbReference type="ARBA" id="ARBA00022679"/>
    </source>
</evidence>
<dbReference type="GO" id="GO:0009228">
    <property type="term" value="P:thiamine biosynthetic process"/>
    <property type="evidence" value="ECO:0007669"/>
    <property type="project" value="InterPro"/>
</dbReference>
<dbReference type="PANTHER" id="PTHR20858:SF17">
    <property type="entry name" value="HYDROXYMETHYLPYRIMIDINE_PHOSPHOMETHYLPYRIMIDINE KINASE THI20-RELATED"/>
    <property type="match status" value="1"/>
</dbReference>
<reference evidence="8 9" key="1">
    <citation type="submission" date="2018-08" db="EMBL/GenBank/DDBJ databases">
        <title>A genome reference for cultivated species of the human gut microbiota.</title>
        <authorList>
            <person name="Zou Y."/>
            <person name="Xue W."/>
            <person name="Luo G."/>
        </authorList>
    </citation>
    <scope>NUCLEOTIDE SEQUENCE [LARGE SCALE GENOMIC DNA]</scope>
    <source>
        <strain evidence="8 9">AM25-1</strain>
    </source>
</reference>
<dbReference type="InterPro" id="IPR004399">
    <property type="entry name" value="HMP/HMP-P_kinase_dom"/>
</dbReference>
<dbReference type="RefSeq" id="WP_117709023.1">
    <property type="nucleotide sequence ID" value="NZ_DAWDOM010000167.1"/>
</dbReference>
<dbReference type="NCBIfam" id="TIGR00097">
    <property type="entry name" value="HMP-P_kinase"/>
    <property type="match status" value="1"/>
</dbReference>
<keyword evidence="6" id="KW-0067">ATP-binding</keyword>
<gene>
    <name evidence="8" type="primary">thiD</name>
    <name evidence="8" type="ORF">DW663_09295</name>
</gene>
<feature type="domain" description="Pyridoxamine kinase/Phosphomethylpyrimidine kinase" evidence="7">
    <location>
        <begin position="11"/>
        <end position="253"/>
    </location>
</feature>
<evidence type="ECO:0000256" key="2">
    <source>
        <dbReference type="ARBA" id="ARBA00012135"/>
    </source>
</evidence>
<dbReference type="GO" id="GO:0008972">
    <property type="term" value="F:phosphomethylpyrimidine kinase activity"/>
    <property type="evidence" value="ECO:0007669"/>
    <property type="project" value="InterPro"/>
</dbReference>
<comment type="caution">
    <text evidence="8">The sequence shown here is derived from an EMBL/GenBank/DDBJ whole genome shotgun (WGS) entry which is preliminary data.</text>
</comment>
<dbReference type="CDD" id="cd01169">
    <property type="entry name" value="HMPP_kinase"/>
    <property type="match status" value="1"/>
</dbReference>
<dbReference type="InterPro" id="IPR029056">
    <property type="entry name" value="Ribokinase-like"/>
</dbReference>
<dbReference type="GO" id="GO:0008902">
    <property type="term" value="F:hydroxymethylpyrimidine kinase activity"/>
    <property type="evidence" value="ECO:0007669"/>
    <property type="project" value="UniProtKB-EC"/>
</dbReference>
<dbReference type="FunFam" id="3.40.1190.20:FF:000003">
    <property type="entry name" value="Phosphomethylpyrimidine kinase ThiD"/>
    <property type="match status" value="1"/>
</dbReference>
<evidence type="ECO:0000256" key="6">
    <source>
        <dbReference type="ARBA" id="ARBA00022840"/>
    </source>
</evidence>
<comment type="pathway">
    <text evidence="1">Cofactor biosynthesis; thiamine diphosphate biosynthesis.</text>
</comment>
<keyword evidence="4" id="KW-0547">Nucleotide-binding</keyword>
<dbReference type="AlphaFoldDB" id="A0A414PRH1"/>
<dbReference type="GO" id="GO:0005829">
    <property type="term" value="C:cytosol"/>
    <property type="evidence" value="ECO:0007669"/>
    <property type="project" value="TreeGrafter"/>
</dbReference>
<keyword evidence="3 8" id="KW-0808">Transferase</keyword>
<evidence type="ECO:0000256" key="5">
    <source>
        <dbReference type="ARBA" id="ARBA00022777"/>
    </source>
</evidence>
<dbReference type="EMBL" id="QRHL01000018">
    <property type="protein sequence ID" value="RHF71102.1"/>
    <property type="molecule type" value="Genomic_DNA"/>
</dbReference>
<keyword evidence="5 8" id="KW-0418">Kinase</keyword>